<dbReference type="AlphaFoldDB" id="A0A2G5SB09"/>
<accession>A0A2G5SB09</accession>
<proteinExistence type="predicted"/>
<dbReference type="Proteomes" id="UP000230233">
    <property type="component" value="Unassembled WGS sequence"/>
</dbReference>
<gene>
    <name evidence="2" type="ORF">B9Z55_028580</name>
</gene>
<reference evidence="3" key="1">
    <citation type="submission" date="2017-10" db="EMBL/GenBank/DDBJ databases">
        <title>Rapid genome shrinkage in a self-fertile nematode reveals novel sperm competition proteins.</title>
        <authorList>
            <person name="Yin D."/>
            <person name="Schwarz E.M."/>
            <person name="Thomas C.G."/>
            <person name="Felde R.L."/>
            <person name="Korf I.F."/>
            <person name="Cutter A.D."/>
            <person name="Schartner C.M."/>
            <person name="Ralston E.J."/>
            <person name="Meyer B.J."/>
            <person name="Haag E.S."/>
        </authorList>
    </citation>
    <scope>NUCLEOTIDE SEQUENCE [LARGE SCALE GENOMIC DNA]</scope>
    <source>
        <strain evidence="3">JU1422</strain>
    </source>
</reference>
<feature type="compositionally biased region" description="Basic and acidic residues" evidence="1">
    <location>
        <begin position="60"/>
        <end position="72"/>
    </location>
</feature>
<dbReference type="EMBL" id="PDUG01000026">
    <property type="protein sequence ID" value="PIC12237.1"/>
    <property type="molecule type" value="Genomic_DNA"/>
</dbReference>
<feature type="region of interest" description="Disordered" evidence="1">
    <location>
        <begin position="191"/>
        <end position="222"/>
    </location>
</feature>
<keyword evidence="3" id="KW-1185">Reference proteome</keyword>
<sequence>MTSKSSEASESDQKIVKQTLAWLVDAVEQISDDVQQSPGDLNLSTDPDSDTESESASSELKSESDPEHDDDCKIVYVKKEAMEAFENFEIVKEVVDSLLAKVEASENSVHVENESESFEESAEDTLLQVSKIFPASKNARALQESSSISNKMKVPKRRFVLSESEDSDDEQPRILENSTFSKRNLPKRRFVLTESEDSDSEQSQLRRRVVTDSEDSDEEQPRILKNVQRAQRIQGIAPMEEPDAPNEIEQISALAAILDAPIVPQANPPNMTMQRHANIYDWCIRIGRKIESDNSN</sequence>
<dbReference type="OrthoDB" id="5876853at2759"/>
<protein>
    <submittedName>
        <fullName evidence="2">Uncharacterized protein</fullName>
    </submittedName>
</protein>
<feature type="region of interest" description="Disordered" evidence="1">
    <location>
        <begin position="31"/>
        <end position="72"/>
    </location>
</feature>
<evidence type="ECO:0000256" key="1">
    <source>
        <dbReference type="SAM" id="MobiDB-lite"/>
    </source>
</evidence>
<organism evidence="2 3">
    <name type="scientific">Caenorhabditis nigoni</name>
    <dbReference type="NCBI Taxonomy" id="1611254"/>
    <lineage>
        <taxon>Eukaryota</taxon>
        <taxon>Metazoa</taxon>
        <taxon>Ecdysozoa</taxon>
        <taxon>Nematoda</taxon>
        <taxon>Chromadorea</taxon>
        <taxon>Rhabditida</taxon>
        <taxon>Rhabditina</taxon>
        <taxon>Rhabditomorpha</taxon>
        <taxon>Rhabditoidea</taxon>
        <taxon>Rhabditidae</taxon>
        <taxon>Peloderinae</taxon>
        <taxon>Caenorhabditis</taxon>
    </lineage>
</organism>
<comment type="caution">
    <text evidence="2">The sequence shown here is derived from an EMBL/GenBank/DDBJ whole genome shotgun (WGS) entry which is preliminary data.</text>
</comment>
<evidence type="ECO:0000313" key="2">
    <source>
        <dbReference type="EMBL" id="PIC12237.1"/>
    </source>
</evidence>
<evidence type="ECO:0000313" key="3">
    <source>
        <dbReference type="Proteomes" id="UP000230233"/>
    </source>
</evidence>
<feature type="compositionally biased region" description="Polar residues" evidence="1">
    <location>
        <begin position="32"/>
        <end position="43"/>
    </location>
</feature>
<name>A0A2G5SB09_9PELO</name>